<accession>A0A1X2GKC0</accession>
<sequence length="127" mass="13938">MATYSFHLPKFSGSTLEPTVAPVVAILPPLASPSCLSTSPTDSTISIASTFSTHSNSSLKRANRPTFIYLPEACTSFHMNVDHRAHDWSSYSEQRDCHSGNEFEWDEATQSMVKAADATSPHIFWSA</sequence>
<evidence type="ECO:0000313" key="1">
    <source>
        <dbReference type="EMBL" id="ORX55754.1"/>
    </source>
</evidence>
<comment type="caution">
    <text evidence="1">The sequence shown here is derived from an EMBL/GenBank/DDBJ whole genome shotgun (WGS) entry which is preliminary data.</text>
</comment>
<proteinExistence type="predicted"/>
<name>A0A1X2GKC0_9FUNG</name>
<dbReference type="Proteomes" id="UP000242146">
    <property type="component" value="Unassembled WGS sequence"/>
</dbReference>
<dbReference type="AlphaFoldDB" id="A0A1X2GKC0"/>
<dbReference type="EMBL" id="MCGT01000011">
    <property type="protein sequence ID" value="ORX55754.1"/>
    <property type="molecule type" value="Genomic_DNA"/>
</dbReference>
<protein>
    <submittedName>
        <fullName evidence="1">Uncharacterized protein</fullName>
    </submittedName>
</protein>
<organism evidence="1 2">
    <name type="scientific">Hesseltinella vesiculosa</name>
    <dbReference type="NCBI Taxonomy" id="101127"/>
    <lineage>
        <taxon>Eukaryota</taxon>
        <taxon>Fungi</taxon>
        <taxon>Fungi incertae sedis</taxon>
        <taxon>Mucoromycota</taxon>
        <taxon>Mucoromycotina</taxon>
        <taxon>Mucoromycetes</taxon>
        <taxon>Mucorales</taxon>
        <taxon>Cunninghamellaceae</taxon>
        <taxon>Hesseltinella</taxon>
    </lineage>
</organism>
<evidence type="ECO:0000313" key="2">
    <source>
        <dbReference type="Proteomes" id="UP000242146"/>
    </source>
</evidence>
<gene>
    <name evidence="1" type="ORF">DM01DRAFT_1335144</name>
</gene>
<dbReference type="OrthoDB" id="2384506at2759"/>
<reference evidence="1 2" key="1">
    <citation type="submission" date="2016-07" db="EMBL/GenBank/DDBJ databases">
        <title>Pervasive Adenine N6-methylation of Active Genes in Fungi.</title>
        <authorList>
            <consortium name="DOE Joint Genome Institute"/>
            <person name="Mondo S.J."/>
            <person name="Dannebaum R.O."/>
            <person name="Kuo R.C."/>
            <person name="Labutti K."/>
            <person name="Haridas S."/>
            <person name="Kuo A."/>
            <person name="Salamov A."/>
            <person name="Ahrendt S.R."/>
            <person name="Lipzen A."/>
            <person name="Sullivan W."/>
            <person name="Andreopoulos W.B."/>
            <person name="Clum A."/>
            <person name="Lindquist E."/>
            <person name="Daum C."/>
            <person name="Ramamoorthy G.K."/>
            <person name="Gryganskyi A."/>
            <person name="Culley D."/>
            <person name="Magnuson J.K."/>
            <person name="James T.Y."/>
            <person name="O'Malley M.A."/>
            <person name="Stajich J.E."/>
            <person name="Spatafora J.W."/>
            <person name="Visel A."/>
            <person name="Grigoriev I.V."/>
        </authorList>
    </citation>
    <scope>NUCLEOTIDE SEQUENCE [LARGE SCALE GENOMIC DNA]</scope>
    <source>
        <strain evidence="1 2">NRRL 3301</strain>
    </source>
</reference>
<keyword evidence="2" id="KW-1185">Reference proteome</keyword>